<dbReference type="SUPFAM" id="SSF52540">
    <property type="entry name" value="P-loop containing nucleoside triphosphate hydrolases"/>
    <property type="match status" value="1"/>
</dbReference>
<dbReference type="PANTHER" id="PTHR43534">
    <property type="entry name" value="MIND SUPERFAMILY P-LOOP ATPASE CONTAINING AN INSERTED FERREDOXIN DOMAIN"/>
    <property type="match status" value="1"/>
</dbReference>
<keyword evidence="2" id="KW-0408">Iron</keyword>
<comment type="caution">
    <text evidence="5">The sequence shown here is derived from an EMBL/GenBank/DDBJ whole genome shotgun (WGS) entry which is preliminary data.</text>
</comment>
<dbReference type="SUPFAM" id="SSF54862">
    <property type="entry name" value="4Fe-4S ferredoxins"/>
    <property type="match status" value="1"/>
</dbReference>
<feature type="domain" description="4Fe-4S ferredoxin-type" evidence="4">
    <location>
        <begin position="59"/>
        <end position="88"/>
    </location>
</feature>
<name>A0A1F4UAA1_UNCW3</name>
<dbReference type="PROSITE" id="PS51379">
    <property type="entry name" value="4FE4S_FER_2"/>
    <property type="match status" value="2"/>
</dbReference>
<evidence type="ECO:0000259" key="4">
    <source>
        <dbReference type="PROSITE" id="PS51379"/>
    </source>
</evidence>
<protein>
    <submittedName>
        <fullName evidence="5">(4Fe-4S)-binding protein</fullName>
    </submittedName>
</protein>
<dbReference type="Gene3D" id="3.40.50.300">
    <property type="entry name" value="P-loop containing nucleotide triphosphate hydrolases"/>
    <property type="match status" value="1"/>
</dbReference>
<dbReference type="GO" id="GO:0046872">
    <property type="term" value="F:metal ion binding"/>
    <property type="evidence" value="ECO:0007669"/>
    <property type="project" value="UniProtKB-KW"/>
</dbReference>
<evidence type="ECO:0000256" key="3">
    <source>
        <dbReference type="ARBA" id="ARBA00023014"/>
    </source>
</evidence>
<dbReference type="Proteomes" id="UP000177025">
    <property type="component" value="Unassembled WGS sequence"/>
</dbReference>
<sequence length="300" mass="32670">MKQIVIISGKGGTGKTILTGSFAALAQNKVMVDCDVDAADLHLLLHPEIVEEHDFYSLPKAHIDEEKCTGCGECEKACHYEAVLISAAMCSKLNKSNGKNGEPCREINKIACEGCGICARICPTGAICMIENIAGKWFISETKYGPMVHARLGIAEENSGKLVSLVRQQARKIAEERSLDYVIIDGSPGIGCPVIASLTGADLALIITEPTLSGIHDLKRVIDLTRHFNINTACIINKHDLNKENTDNIKIWCRQNGIPIKGLIAFDQSVPESIIAGKPLVEYTDNMITEELRKIWATLS</sequence>
<dbReference type="Gene3D" id="3.30.70.20">
    <property type="match status" value="1"/>
</dbReference>
<feature type="domain" description="4Fe-4S ferredoxin-type" evidence="4">
    <location>
        <begin position="103"/>
        <end position="132"/>
    </location>
</feature>
<evidence type="ECO:0000313" key="6">
    <source>
        <dbReference type="Proteomes" id="UP000177025"/>
    </source>
</evidence>
<accession>A0A1F4UAA1</accession>
<dbReference type="EMBL" id="MEUM01000092">
    <property type="protein sequence ID" value="OGC41854.1"/>
    <property type="molecule type" value="Genomic_DNA"/>
</dbReference>
<dbReference type="AlphaFoldDB" id="A0A1F4UAA1"/>
<dbReference type="CDD" id="cd03110">
    <property type="entry name" value="SIMIBI_bact_arch"/>
    <property type="match status" value="1"/>
</dbReference>
<dbReference type="PANTHER" id="PTHR43534:SF1">
    <property type="entry name" value="4FE-4S CLUSTER CONTAINING PARA FAMILY ATPASE PROTEIN"/>
    <property type="match status" value="1"/>
</dbReference>
<dbReference type="InterPro" id="IPR002586">
    <property type="entry name" value="CobQ/CobB/MinD/ParA_Nub-bd_dom"/>
</dbReference>
<keyword evidence="1" id="KW-0479">Metal-binding</keyword>
<evidence type="ECO:0000313" key="5">
    <source>
        <dbReference type="EMBL" id="OGC41854.1"/>
    </source>
</evidence>
<keyword evidence="3" id="KW-0411">Iron-sulfur</keyword>
<organism evidence="5 6">
    <name type="scientific">candidate division WOR-3 bacterium RBG_13_43_14</name>
    <dbReference type="NCBI Taxonomy" id="1802590"/>
    <lineage>
        <taxon>Bacteria</taxon>
        <taxon>Bacteria division WOR-3</taxon>
    </lineage>
</organism>
<evidence type="ECO:0000256" key="2">
    <source>
        <dbReference type="ARBA" id="ARBA00023004"/>
    </source>
</evidence>
<dbReference type="Pfam" id="PF00037">
    <property type="entry name" value="Fer4"/>
    <property type="match status" value="2"/>
</dbReference>
<dbReference type="InterPro" id="IPR017896">
    <property type="entry name" value="4Fe4S_Fe-S-bd"/>
</dbReference>
<dbReference type="InterPro" id="IPR017900">
    <property type="entry name" value="4Fe4S_Fe_S_CS"/>
</dbReference>
<reference evidence="5 6" key="1">
    <citation type="journal article" date="2016" name="Nat. Commun.">
        <title>Thousands of microbial genomes shed light on interconnected biogeochemical processes in an aquifer system.</title>
        <authorList>
            <person name="Anantharaman K."/>
            <person name="Brown C.T."/>
            <person name="Hug L.A."/>
            <person name="Sharon I."/>
            <person name="Castelle C.J."/>
            <person name="Probst A.J."/>
            <person name="Thomas B.C."/>
            <person name="Singh A."/>
            <person name="Wilkins M.J."/>
            <person name="Karaoz U."/>
            <person name="Brodie E.L."/>
            <person name="Williams K.H."/>
            <person name="Hubbard S.S."/>
            <person name="Banfield J.F."/>
        </authorList>
    </citation>
    <scope>NUCLEOTIDE SEQUENCE [LARGE SCALE GENOMIC DNA]</scope>
</reference>
<dbReference type="PROSITE" id="PS00198">
    <property type="entry name" value="4FE4S_FER_1"/>
    <property type="match status" value="1"/>
</dbReference>
<dbReference type="Pfam" id="PF01656">
    <property type="entry name" value="CbiA"/>
    <property type="match status" value="1"/>
</dbReference>
<gene>
    <name evidence="5" type="ORF">A2Y85_03315</name>
</gene>
<dbReference type="InterPro" id="IPR027417">
    <property type="entry name" value="P-loop_NTPase"/>
</dbReference>
<dbReference type="GO" id="GO:0051536">
    <property type="term" value="F:iron-sulfur cluster binding"/>
    <property type="evidence" value="ECO:0007669"/>
    <property type="project" value="UniProtKB-KW"/>
</dbReference>
<proteinExistence type="predicted"/>
<evidence type="ECO:0000256" key="1">
    <source>
        <dbReference type="ARBA" id="ARBA00022723"/>
    </source>
</evidence>